<dbReference type="EMBL" id="LIZS01000051">
    <property type="protein sequence ID" value="KPJ52592.1"/>
    <property type="molecule type" value="Genomic_DNA"/>
</dbReference>
<dbReference type="InterPro" id="IPR039426">
    <property type="entry name" value="TonB-dep_rcpt-like"/>
</dbReference>
<evidence type="ECO:0000256" key="10">
    <source>
        <dbReference type="PROSITE-ProRule" id="PRU01360"/>
    </source>
</evidence>
<keyword evidence="6 11" id="KW-0798">TonB box</keyword>
<evidence type="ECO:0000256" key="3">
    <source>
        <dbReference type="ARBA" id="ARBA00022452"/>
    </source>
</evidence>
<sequence length="649" mass="71868">MAYGGRRPGRLANWMVPPTICLQFVLASAVGLHAAKMPEADARAPGATGGEVTDIDSLPYVPIPKYTYVLEELVVTASRIREPVRTAPASVAVISAEEIVDSGSDLLSDVLDPIAGVNVARYGWVGQLCTGGLRGSTYQQVLYLYDGRPLYDPHTGGFDLSHTAINGFERIETLLGGASSLYGANALGGVVNLIPKVFDGDVPYTKVTLERGTYNTSFSRLEFGTQLSERLDVYVTGEYRTTEGFRENSDSKGRSASARARYWLNDQLNLNFSINRFNGELGVPGSLTWPSSDARQRDNRVDMDVGLQGEIGSYGYSKLNLYGSDIWYRYEDAWGTTSHTDFIGGGVVQHTFPEWRGQRLTLGAEGEMVEARVNAGDEDRTHREGLYVRGVVRPIPRLSLVAGGRYDHHSQYGSHLSPSVNAGYEIGPMLLAFAGYDHSYKAPTLNDLDPRWNGDPGLKPEQADAVQVGLREQGLLPVEAQVAAFARRTSDEIIWVTDDGFNWYPRNIGRTEAKGLEVSLRGELGAGFSGAAAYAYADVRDRETEKLILYRPQHRVSGHLQYRRALRHDRVHVTLRIGGLHVGERYADNEESTAVESFTLVNGRGVLKIVDVSLYYEIDNLLDSEYQYMFDYPMPRRTTSIGIAWEFWD</sequence>
<evidence type="ECO:0000256" key="2">
    <source>
        <dbReference type="ARBA" id="ARBA00022448"/>
    </source>
</evidence>
<feature type="domain" description="TonB-dependent receptor-like beta-barrel" evidence="12">
    <location>
        <begin position="218"/>
        <end position="621"/>
    </location>
</feature>
<evidence type="ECO:0000256" key="4">
    <source>
        <dbReference type="ARBA" id="ARBA00022692"/>
    </source>
</evidence>
<dbReference type="Gene3D" id="2.40.170.20">
    <property type="entry name" value="TonB-dependent receptor, beta-barrel domain"/>
    <property type="match status" value="1"/>
</dbReference>
<dbReference type="Pfam" id="PF07715">
    <property type="entry name" value="Plug"/>
    <property type="match status" value="1"/>
</dbReference>
<keyword evidence="4 10" id="KW-0812">Transmembrane</keyword>
<evidence type="ECO:0000259" key="13">
    <source>
        <dbReference type="Pfam" id="PF07715"/>
    </source>
</evidence>
<keyword evidence="2 10" id="KW-0813">Transport</keyword>
<keyword evidence="9 10" id="KW-0998">Cell outer membrane</keyword>
<dbReference type="InterPro" id="IPR036942">
    <property type="entry name" value="Beta-barrel_TonB_sf"/>
</dbReference>
<dbReference type="STRING" id="1703770.AMJ39_07480"/>
<dbReference type="AlphaFoldDB" id="A0A0S7WQW4"/>
<evidence type="ECO:0000256" key="6">
    <source>
        <dbReference type="ARBA" id="ARBA00023077"/>
    </source>
</evidence>
<dbReference type="CDD" id="cd01347">
    <property type="entry name" value="ligand_gated_channel"/>
    <property type="match status" value="1"/>
</dbReference>
<keyword evidence="5" id="KW-0732">Signal</keyword>
<gene>
    <name evidence="14" type="ORF">AMJ39_07480</name>
</gene>
<dbReference type="GO" id="GO:0009279">
    <property type="term" value="C:cell outer membrane"/>
    <property type="evidence" value="ECO:0007669"/>
    <property type="project" value="UniProtKB-SubCell"/>
</dbReference>
<evidence type="ECO:0008006" key="16">
    <source>
        <dbReference type="Google" id="ProtNLM"/>
    </source>
</evidence>
<dbReference type="PANTHER" id="PTHR30069:SF29">
    <property type="entry name" value="HEMOGLOBIN AND HEMOGLOBIN-HAPTOGLOBIN-BINDING PROTEIN 1-RELATED"/>
    <property type="match status" value="1"/>
</dbReference>
<feature type="domain" description="TonB-dependent receptor plug" evidence="13">
    <location>
        <begin position="84"/>
        <end position="190"/>
    </location>
</feature>
<evidence type="ECO:0000256" key="7">
    <source>
        <dbReference type="ARBA" id="ARBA00023136"/>
    </source>
</evidence>
<dbReference type="Proteomes" id="UP000052008">
    <property type="component" value="Unassembled WGS sequence"/>
</dbReference>
<accession>A0A0S7WQW4</accession>
<dbReference type="PANTHER" id="PTHR30069">
    <property type="entry name" value="TONB-DEPENDENT OUTER MEMBRANE RECEPTOR"/>
    <property type="match status" value="1"/>
</dbReference>
<keyword evidence="3 10" id="KW-1134">Transmembrane beta strand</keyword>
<dbReference type="GO" id="GO:0044718">
    <property type="term" value="P:siderophore transmembrane transport"/>
    <property type="evidence" value="ECO:0007669"/>
    <property type="project" value="TreeGrafter"/>
</dbReference>
<evidence type="ECO:0000313" key="15">
    <source>
        <dbReference type="Proteomes" id="UP000052008"/>
    </source>
</evidence>
<keyword evidence="8" id="KW-0675">Receptor</keyword>
<dbReference type="InterPro" id="IPR037066">
    <property type="entry name" value="Plug_dom_sf"/>
</dbReference>
<evidence type="ECO:0000256" key="9">
    <source>
        <dbReference type="ARBA" id="ARBA00023237"/>
    </source>
</evidence>
<keyword evidence="7 10" id="KW-0472">Membrane</keyword>
<protein>
    <recommendedName>
        <fullName evidence="16">TonB-dependent receptor</fullName>
    </recommendedName>
</protein>
<comment type="caution">
    <text evidence="14">The sequence shown here is derived from an EMBL/GenBank/DDBJ whole genome shotgun (WGS) entry which is preliminary data.</text>
</comment>
<dbReference type="Pfam" id="PF00593">
    <property type="entry name" value="TonB_dep_Rec_b-barrel"/>
    <property type="match status" value="1"/>
</dbReference>
<evidence type="ECO:0000256" key="1">
    <source>
        <dbReference type="ARBA" id="ARBA00004571"/>
    </source>
</evidence>
<evidence type="ECO:0000256" key="11">
    <source>
        <dbReference type="RuleBase" id="RU003357"/>
    </source>
</evidence>
<dbReference type="GO" id="GO:0015344">
    <property type="term" value="F:siderophore uptake transmembrane transporter activity"/>
    <property type="evidence" value="ECO:0007669"/>
    <property type="project" value="TreeGrafter"/>
</dbReference>
<comment type="similarity">
    <text evidence="10 11">Belongs to the TonB-dependent receptor family.</text>
</comment>
<dbReference type="SUPFAM" id="SSF56935">
    <property type="entry name" value="Porins"/>
    <property type="match status" value="1"/>
</dbReference>
<evidence type="ECO:0000313" key="14">
    <source>
        <dbReference type="EMBL" id="KPJ52592.1"/>
    </source>
</evidence>
<comment type="subcellular location">
    <subcellularLocation>
        <location evidence="1 10">Cell outer membrane</location>
        <topology evidence="1 10">Multi-pass membrane protein</topology>
    </subcellularLocation>
</comment>
<name>A0A0S7WQW4_UNCT6</name>
<evidence type="ECO:0000259" key="12">
    <source>
        <dbReference type="Pfam" id="PF00593"/>
    </source>
</evidence>
<dbReference type="InterPro" id="IPR012910">
    <property type="entry name" value="Plug_dom"/>
</dbReference>
<dbReference type="PROSITE" id="PS52016">
    <property type="entry name" value="TONB_DEPENDENT_REC_3"/>
    <property type="match status" value="1"/>
</dbReference>
<dbReference type="InterPro" id="IPR000531">
    <property type="entry name" value="Beta-barrel_TonB"/>
</dbReference>
<reference evidence="14 15" key="1">
    <citation type="journal article" date="2015" name="Microbiome">
        <title>Genomic resolution of linkages in carbon, nitrogen, and sulfur cycling among widespread estuary sediment bacteria.</title>
        <authorList>
            <person name="Baker B.J."/>
            <person name="Lazar C.S."/>
            <person name="Teske A.P."/>
            <person name="Dick G.J."/>
        </authorList>
    </citation>
    <scope>NUCLEOTIDE SEQUENCE [LARGE SCALE GENOMIC DNA]</scope>
    <source>
        <strain evidence="14">DG_24</strain>
    </source>
</reference>
<evidence type="ECO:0000256" key="8">
    <source>
        <dbReference type="ARBA" id="ARBA00023170"/>
    </source>
</evidence>
<dbReference type="Gene3D" id="2.170.130.10">
    <property type="entry name" value="TonB-dependent receptor, plug domain"/>
    <property type="match status" value="1"/>
</dbReference>
<organism evidence="14 15">
    <name type="scientific">candidate division TA06 bacterium DG_24</name>
    <dbReference type="NCBI Taxonomy" id="1703770"/>
    <lineage>
        <taxon>Bacteria</taxon>
        <taxon>Bacteria division TA06</taxon>
    </lineage>
</organism>
<evidence type="ECO:0000256" key="5">
    <source>
        <dbReference type="ARBA" id="ARBA00022729"/>
    </source>
</evidence>
<proteinExistence type="inferred from homology"/>